<dbReference type="PANTHER" id="PTHR46704:SF9">
    <property type="entry name" value="BHLH DOMAIN-CONTAINING PROTEIN"/>
    <property type="match status" value="1"/>
</dbReference>
<feature type="compositionally biased region" description="Polar residues" evidence="5">
    <location>
        <begin position="89"/>
        <end position="99"/>
    </location>
</feature>
<evidence type="ECO:0000256" key="1">
    <source>
        <dbReference type="ARBA" id="ARBA00022723"/>
    </source>
</evidence>
<dbReference type="SUPFAM" id="SSF57667">
    <property type="entry name" value="beta-beta-alpha zinc fingers"/>
    <property type="match status" value="1"/>
</dbReference>
<dbReference type="InterPro" id="IPR036236">
    <property type="entry name" value="Znf_C2H2_sf"/>
</dbReference>
<dbReference type="GO" id="GO:0003677">
    <property type="term" value="F:DNA binding"/>
    <property type="evidence" value="ECO:0007669"/>
    <property type="project" value="InterPro"/>
</dbReference>
<dbReference type="InterPro" id="IPR012337">
    <property type="entry name" value="RNaseH-like_sf"/>
</dbReference>
<reference evidence="7" key="1">
    <citation type="submission" date="2021-12" db="EMBL/GenBank/DDBJ databases">
        <authorList>
            <person name="Martin H S."/>
        </authorList>
    </citation>
    <scope>NUCLEOTIDE SEQUENCE</scope>
</reference>
<gene>
    <name evidence="7" type="ORF">BINO364_LOCUS7946</name>
</gene>
<dbReference type="EMBL" id="OV170223">
    <property type="protein sequence ID" value="CAH0721911.1"/>
    <property type="molecule type" value="Genomic_DNA"/>
</dbReference>
<name>A0A8J9UKD8_9NEOP</name>
<dbReference type="GO" id="GO:0008270">
    <property type="term" value="F:zinc ion binding"/>
    <property type="evidence" value="ECO:0007669"/>
    <property type="project" value="UniProtKB-KW"/>
</dbReference>
<protein>
    <recommendedName>
        <fullName evidence="6">BED-type domain-containing protein</fullName>
    </recommendedName>
</protein>
<evidence type="ECO:0000256" key="3">
    <source>
        <dbReference type="ARBA" id="ARBA00022833"/>
    </source>
</evidence>
<evidence type="ECO:0000256" key="2">
    <source>
        <dbReference type="ARBA" id="ARBA00022771"/>
    </source>
</evidence>
<dbReference type="PROSITE" id="PS50808">
    <property type="entry name" value="ZF_BED"/>
    <property type="match status" value="1"/>
</dbReference>
<feature type="compositionally biased region" description="Polar residues" evidence="5">
    <location>
        <begin position="1644"/>
        <end position="1654"/>
    </location>
</feature>
<dbReference type="OrthoDB" id="6930762at2759"/>
<feature type="compositionally biased region" description="Acidic residues" evidence="5">
    <location>
        <begin position="1616"/>
        <end position="1631"/>
    </location>
</feature>
<feature type="region of interest" description="Disordered" evidence="5">
    <location>
        <begin position="66"/>
        <end position="104"/>
    </location>
</feature>
<keyword evidence="1" id="KW-0479">Metal-binding</keyword>
<proteinExistence type="predicted"/>
<dbReference type="SMART" id="SM00614">
    <property type="entry name" value="ZnF_BED"/>
    <property type="match status" value="1"/>
</dbReference>
<keyword evidence="3" id="KW-0862">Zinc</keyword>
<dbReference type="PANTHER" id="PTHR46704">
    <property type="entry name" value="CXC DOMAIN-CONTAINING PROTEIN-RELATED"/>
    <property type="match status" value="1"/>
</dbReference>
<keyword evidence="8" id="KW-1185">Reference proteome</keyword>
<organism evidence="7 8">
    <name type="scientific">Brenthis ino</name>
    <name type="common">lesser marbled fritillary</name>
    <dbReference type="NCBI Taxonomy" id="405034"/>
    <lineage>
        <taxon>Eukaryota</taxon>
        <taxon>Metazoa</taxon>
        <taxon>Ecdysozoa</taxon>
        <taxon>Arthropoda</taxon>
        <taxon>Hexapoda</taxon>
        <taxon>Insecta</taxon>
        <taxon>Pterygota</taxon>
        <taxon>Neoptera</taxon>
        <taxon>Endopterygota</taxon>
        <taxon>Lepidoptera</taxon>
        <taxon>Glossata</taxon>
        <taxon>Ditrysia</taxon>
        <taxon>Papilionoidea</taxon>
        <taxon>Nymphalidae</taxon>
        <taxon>Heliconiinae</taxon>
        <taxon>Argynnini</taxon>
        <taxon>Brenthis</taxon>
    </lineage>
</organism>
<evidence type="ECO:0000313" key="8">
    <source>
        <dbReference type="Proteomes" id="UP000838878"/>
    </source>
</evidence>
<evidence type="ECO:0000256" key="4">
    <source>
        <dbReference type="PROSITE-ProRule" id="PRU00027"/>
    </source>
</evidence>
<evidence type="ECO:0000256" key="5">
    <source>
        <dbReference type="SAM" id="MobiDB-lite"/>
    </source>
</evidence>
<evidence type="ECO:0000259" key="6">
    <source>
        <dbReference type="PROSITE" id="PS50808"/>
    </source>
</evidence>
<feature type="domain" description="BED-type" evidence="6">
    <location>
        <begin position="4"/>
        <end position="54"/>
    </location>
</feature>
<feature type="non-terminal residue" evidence="7">
    <location>
        <position position="1654"/>
    </location>
</feature>
<dbReference type="InterPro" id="IPR003656">
    <property type="entry name" value="Znf_BED"/>
</dbReference>
<dbReference type="Pfam" id="PF02892">
    <property type="entry name" value="zf-BED"/>
    <property type="match status" value="1"/>
</dbReference>
<dbReference type="Proteomes" id="UP000838878">
    <property type="component" value="Chromosome 3"/>
</dbReference>
<dbReference type="SUPFAM" id="SSF53098">
    <property type="entry name" value="Ribonuclease H-like"/>
    <property type="match status" value="1"/>
</dbReference>
<sequence>MGPKKKSSVWQFFNKIDDKKTKCKLCQKEIKSAGNTTNLIGHVRNVHKAAYLEIQPKQNTLNAEEISNPLNTKVTPNDNIDDGLLQSEPIPSTSGSGNKRSCEPLPKTSCVASDELRKATAAAMESPAGVKLIQSVDTRWNSTYYMLQRFLELRSVINDILFRHPRAPAMLSASDISTVSSVIVVLRPLEAATKEISGDKYCTSSKIIPLVRCMLSKITSAVIEDPVAKEVQKLAINEINKRMGSIEHVSALAIASILDPRFKRIHFNDAIACSNAVSKIKDIMKKNLQSNEEPESDSDKSDKNEEVFSLWTDHHKLVHRNWKINKSEDVLSDELSVYLRSPVGRLNENPLEIWRDYKIQFPKLYKIAFKYLTIVGTYYLEFLEKNEEDTEKVSSHFTPQHLEDKIVNSFSKEVKIFFIHNKKLLAPKYLKSIDDQSFESLQDEDILQKAALLLRKLVKQIPIKKLPENITVQNLKEGEVSVPQALSEFYFTLISGGNQKRKKERKCIRQVQSYCEDVIYSIYNGKIKTSKHIVLGMTLKSLTSSRKIIDIVHRYGHCISYPGIEELETEATYTSIQKSTLCPETIKKTHNLCTGVAYDNFDRFVETGSGKDTLHDTVGIIYQNLDQDNQDLTQSSNVISPNDEEASDLKRRRRRTFEAITVDKVPYPKKPKMTDAMQVSLHEVENLQPVNMKVYNTIDIILMISHALQIPKVPISTGNYETKSANLSRLTKFVKTYDLAIAKIALQIQATEKPTFDNLFIHLGPFHIMMAYFKVIGKFIIDSGLPNVMVQSNLLAMGSLNGFLEGKHFNRCKRFHPLVAIGLEVLHFKSFLEIKNIVFTDLMVQEVIRLGTCPISSFKIENEELDELLNDYNIYKQETLNGEHGKTAQFYLIYVRLVHYYLTLSRSIRIGDYELFRFILPKITNLFFVCNQQNYARWGVNYHTNLLNVATTHPDIFEEFKKGCFGIKRTNKPFSSQPIDLVLEQTINADAARRLTGITQFTNSISARQRWARSHDLRSTIIISYVYEKLDLQKDQDITADLNDHNIQNSNMQLQIFMNIFQQFINPFDVGVPKNVLINISTGKAASAEVETFLLNIEEHGEALRKTFIAECEADISRFEKSIKRTKLQNFSQDYSKKKKTTIGGKIQEVRVQRDLFGRMLGISINHKIDISKILSYPITFVPLSMCHLDGAICKTPKSALMKCLDKDIEHHPPPYIDILIIDGFFILHSMKDVPKSFGNISKKLLKMVTQINASRIDVIFDQYFTPSIKDYERSVRQECSQLEFTITGPDQIQPADFYKEIKNSHFKQALVNFLIVHWATDEMAPFIGNKLIKNNFMECHSFIVMNNRVVSTIDQNLSCPQHEEADTKIIYHVCNIDTQENIAIRCSDTDVTVIMLGHMHRLKDMNSHVWVLTGTGNNQRYVDLTKIYDRLGPFLCRSLIGFHAITGCDYNPAFFNKEKKRPFKILQRRPEYQQAFTKFGELELFVDKKKEEDVFDVIQKFICELYNISGIIDVDAARLQLFINKYTVVNVNEEFNRNNLRNFDASSLPPCKSELLQQFRRANYIASIWNNAHEKQPSTLSPENNGWILKDSQYDCNWFDGDQLPSFVSDSLQNESEEPNDDDHDGEDELNIQYECEFDEGSRNSSNEENGDE</sequence>
<accession>A0A8J9UKD8</accession>
<feature type="compositionally biased region" description="Polar residues" evidence="5">
    <location>
        <begin position="68"/>
        <end position="78"/>
    </location>
</feature>
<evidence type="ECO:0000313" key="7">
    <source>
        <dbReference type="EMBL" id="CAH0721911.1"/>
    </source>
</evidence>
<feature type="region of interest" description="Disordered" evidence="5">
    <location>
        <begin position="1608"/>
        <end position="1654"/>
    </location>
</feature>
<keyword evidence="2 4" id="KW-0863">Zinc-finger</keyword>